<evidence type="ECO:0000256" key="6">
    <source>
        <dbReference type="ARBA" id="ARBA00022989"/>
    </source>
</evidence>
<dbReference type="GO" id="GO:1902600">
    <property type="term" value="P:proton transmembrane transport"/>
    <property type="evidence" value="ECO:0007669"/>
    <property type="project" value="InterPro"/>
</dbReference>
<keyword evidence="8" id="KW-0406">Ion transport</keyword>
<keyword evidence="10" id="KW-0739">Sodium transport</keyword>
<keyword evidence="5 11" id="KW-0812">Transmembrane</keyword>
<dbReference type="RefSeq" id="WP_245824003.1">
    <property type="nucleotide sequence ID" value="NZ_CP155572.1"/>
</dbReference>
<dbReference type="GO" id="GO:0006814">
    <property type="term" value="P:sodium ion transport"/>
    <property type="evidence" value="ECO:0007669"/>
    <property type="project" value="UniProtKB-KW"/>
</dbReference>
<dbReference type="Gene3D" id="1.20.1530.20">
    <property type="match status" value="1"/>
</dbReference>
<dbReference type="InterPro" id="IPR006153">
    <property type="entry name" value="Cation/H_exchanger_TM"/>
</dbReference>
<comment type="subcellular location">
    <subcellularLocation>
        <location evidence="1">Membrane</location>
        <topology evidence="1">Multi-pass membrane protein</topology>
    </subcellularLocation>
</comment>
<gene>
    <name evidence="13" type="ORF">SAMN04488500_11380</name>
</gene>
<keyword evidence="14" id="KW-1185">Reference proteome</keyword>
<feature type="transmembrane region" description="Helical" evidence="11">
    <location>
        <begin position="183"/>
        <end position="205"/>
    </location>
</feature>
<feature type="transmembrane region" description="Helical" evidence="11">
    <location>
        <begin position="123"/>
        <end position="144"/>
    </location>
</feature>
<keyword evidence="3" id="KW-0813">Transport</keyword>
<feature type="transmembrane region" description="Helical" evidence="11">
    <location>
        <begin position="266"/>
        <end position="285"/>
    </location>
</feature>
<dbReference type="STRING" id="112901.SAMN04488500_11380"/>
<evidence type="ECO:0000256" key="7">
    <source>
        <dbReference type="ARBA" id="ARBA00023053"/>
    </source>
</evidence>
<evidence type="ECO:0000256" key="4">
    <source>
        <dbReference type="ARBA" id="ARBA00022449"/>
    </source>
</evidence>
<dbReference type="EMBL" id="FWXI01000013">
    <property type="protein sequence ID" value="SMC92012.1"/>
    <property type="molecule type" value="Genomic_DNA"/>
</dbReference>
<evidence type="ECO:0000256" key="9">
    <source>
        <dbReference type="ARBA" id="ARBA00023136"/>
    </source>
</evidence>
<feature type="transmembrane region" description="Helical" evidence="11">
    <location>
        <begin position="217"/>
        <end position="232"/>
    </location>
</feature>
<feature type="transmembrane region" description="Helical" evidence="11">
    <location>
        <begin position="22"/>
        <end position="50"/>
    </location>
</feature>
<evidence type="ECO:0000313" key="13">
    <source>
        <dbReference type="EMBL" id="SMC92012.1"/>
    </source>
</evidence>
<name>A0A1W2D4J7_9FIRM</name>
<protein>
    <submittedName>
        <fullName evidence="13">Transporter, CPA2 family</fullName>
    </submittedName>
</protein>
<evidence type="ECO:0000313" key="14">
    <source>
        <dbReference type="Proteomes" id="UP000192738"/>
    </source>
</evidence>
<dbReference type="InterPro" id="IPR038770">
    <property type="entry name" value="Na+/solute_symporter_sf"/>
</dbReference>
<dbReference type="AlphaFoldDB" id="A0A1W2D4J7"/>
<evidence type="ECO:0000259" key="12">
    <source>
        <dbReference type="Pfam" id="PF00999"/>
    </source>
</evidence>
<keyword evidence="9 11" id="KW-0472">Membrane</keyword>
<comment type="similarity">
    <text evidence="2">Belongs to the monovalent cation:proton antiporter 2 (CPA2) transporter (TC 2.A.37) family.</text>
</comment>
<dbReference type="GO" id="GO:0016020">
    <property type="term" value="C:membrane"/>
    <property type="evidence" value="ECO:0007669"/>
    <property type="project" value="UniProtKB-SubCell"/>
</dbReference>
<evidence type="ECO:0000256" key="1">
    <source>
        <dbReference type="ARBA" id="ARBA00004141"/>
    </source>
</evidence>
<evidence type="ECO:0000256" key="3">
    <source>
        <dbReference type="ARBA" id="ARBA00022448"/>
    </source>
</evidence>
<dbReference type="PANTHER" id="PTHR43562">
    <property type="entry name" value="NAPA-TYPE SODIUM/HYDROGEN ANTIPORTER"/>
    <property type="match status" value="1"/>
</dbReference>
<keyword evidence="6 11" id="KW-1133">Transmembrane helix</keyword>
<feature type="transmembrane region" description="Helical" evidence="11">
    <location>
        <begin position="323"/>
        <end position="344"/>
    </location>
</feature>
<accession>A0A1W2D4J7</accession>
<evidence type="ECO:0000256" key="10">
    <source>
        <dbReference type="ARBA" id="ARBA00023201"/>
    </source>
</evidence>
<proteinExistence type="inferred from homology"/>
<evidence type="ECO:0000256" key="8">
    <source>
        <dbReference type="ARBA" id="ARBA00023065"/>
    </source>
</evidence>
<organism evidence="13 14">
    <name type="scientific">Sporomusa malonica</name>
    <dbReference type="NCBI Taxonomy" id="112901"/>
    <lineage>
        <taxon>Bacteria</taxon>
        <taxon>Bacillati</taxon>
        <taxon>Bacillota</taxon>
        <taxon>Negativicutes</taxon>
        <taxon>Selenomonadales</taxon>
        <taxon>Sporomusaceae</taxon>
        <taxon>Sporomusa</taxon>
    </lineage>
</organism>
<feature type="transmembrane region" description="Helical" evidence="11">
    <location>
        <begin position="156"/>
        <end position="177"/>
    </location>
</feature>
<keyword evidence="7" id="KW-0915">Sodium</keyword>
<evidence type="ECO:0000256" key="2">
    <source>
        <dbReference type="ARBA" id="ARBA00005551"/>
    </source>
</evidence>
<feature type="transmembrane region" description="Helical" evidence="11">
    <location>
        <begin position="62"/>
        <end position="82"/>
    </location>
</feature>
<evidence type="ECO:0000256" key="11">
    <source>
        <dbReference type="SAM" id="Phobius"/>
    </source>
</evidence>
<evidence type="ECO:0000256" key="5">
    <source>
        <dbReference type="ARBA" id="ARBA00022692"/>
    </source>
</evidence>
<dbReference type="GO" id="GO:0015297">
    <property type="term" value="F:antiporter activity"/>
    <property type="evidence" value="ECO:0007669"/>
    <property type="project" value="UniProtKB-KW"/>
</dbReference>
<reference evidence="13 14" key="1">
    <citation type="submission" date="2017-04" db="EMBL/GenBank/DDBJ databases">
        <authorList>
            <person name="Afonso C.L."/>
            <person name="Miller P.J."/>
            <person name="Scott M.A."/>
            <person name="Spackman E."/>
            <person name="Goraichik I."/>
            <person name="Dimitrov K.M."/>
            <person name="Suarez D.L."/>
            <person name="Swayne D.E."/>
        </authorList>
    </citation>
    <scope>NUCLEOTIDE SEQUENCE [LARGE SCALE GENOMIC DNA]</scope>
    <source>
        <strain evidence="13 14">DSM 5090</strain>
    </source>
</reference>
<feature type="transmembrane region" description="Helical" evidence="11">
    <location>
        <begin position="291"/>
        <end position="311"/>
    </location>
</feature>
<keyword evidence="4" id="KW-0050">Antiport</keyword>
<dbReference type="PANTHER" id="PTHR43562:SF3">
    <property type="entry name" value="SODIUM ION_PROTON EXCHANGER (EUROFUNG)"/>
    <property type="match status" value="1"/>
</dbReference>
<dbReference type="Proteomes" id="UP000192738">
    <property type="component" value="Unassembled WGS sequence"/>
</dbReference>
<feature type="transmembrane region" description="Helical" evidence="11">
    <location>
        <begin position="94"/>
        <end position="117"/>
    </location>
</feature>
<feature type="transmembrane region" description="Helical" evidence="11">
    <location>
        <begin position="356"/>
        <end position="374"/>
    </location>
</feature>
<sequence>MVRNLIKGVGVLEQNFLVATEWLLLAFAASILSIRLGISVALMEIAVGVIGGNVLQIEITSWVNFLAGFGAVVLTFLAGAEIDPESMKANLKESVSIGLLSFLLPFLGGMAFAYYVFGWDSNASKIAGIALSTTSVAVVYAVMVESGLSSTRLGQAILAACFITDLGTVLALGILFTGFSMKVVWFTVILIAVVLFITPVAAKIFEWYGGRVSEPEIKFIFLTLLALAYLAVTSGSEAVLPAYIIGMAMAGFFMRHKETLHKMRAIIFATFTPFYFIKAGALVSFNALYTMAGAILCFLIVKIVAKFIGVLPTTKYFSYGRRAGIYTTLLMSTGLTFGTISALYGLANNYIDKSQYSALVAAVILSAVIPTFIAQKWFFPVPGVEESSSLSLVTENCSLERSAGNECKD</sequence>
<dbReference type="Pfam" id="PF00999">
    <property type="entry name" value="Na_H_Exchanger"/>
    <property type="match status" value="1"/>
</dbReference>
<feature type="domain" description="Cation/H+ exchanger transmembrane" evidence="12">
    <location>
        <begin position="24"/>
        <end position="372"/>
    </location>
</feature>